<organism evidence="1 2">
    <name type="scientific">Cellulomonas edaphi</name>
    <dbReference type="NCBI Taxonomy" id="3053468"/>
    <lineage>
        <taxon>Bacteria</taxon>
        <taxon>Bacillati</taxon>
        <taxon>Actinomycetota</taxon>
        <taxon>Actinomycetes</taxon>
        <taxon>Micrococcales</taxon>
        <taxon>Cellulomonadaceae</taxon>
        <taxon>Cellulomonas</taxon>
    </lineage>
</organism>
<name>A0ABT7S2A2_9CELL</name>
<gene>
    <name evidence="1" type="ORF">QRT05_00205</name>
</gene>
<comment type="caution">
    <text evidence="1">The sequence shown here is derived from an EMBL/GenBank/DDBJ whole genome shotgun (WGS) entry which is preliminary data.</text>
</comment>
<dbReference type="RefSeq" id="WP_289444122.1">
    <property type="nucleotide sequence ID" value="NZ_JAUCGR010000001.1"/>
</dbReference>
<dbReference type="EMBL" id="JAUCGR010000001">
    <property type="protein sequence ID" value="MDM7829742.1"/>
    <property type="molecule type" value="Genomic_DNA"/>
</dbReference>
<keyword evidence="2" id="KW-1185">Reference proteome</keyword>
<proteinExistence type="predicted"/>
<protein>
    <submittedName>
        <fullName evidence="1">DUF3137 domain-containing protein</fullName>
    </submittedName>
</protein>
<accession>A0ABT7S2A2</accession>
<sequence>MVWLVLALALLVAAGAWYTQRKRLEAIAAWARASGWSFVGRDDSLAYRWAGEPFGTGDEREAVEVMTGTYAGADAVSFTYRSTRIRRGSDGKTERSTTTHHVVALTLPAALSTVEVTPEGIGARLAKMVGAQDVQFESEEFNRAYRVEGTDPQVVHAVIHPRLMERLLEPGTRGTAWRIEGSTIVSWHPGATAVDRIAGTLALLAAVRDAVPRHVWLDHGYDPAAAH</sequence>
<dbReference type="Proteomes" id="UP001321453">
    <property type="component" value="Unassembled WGS sequence"/>
</dbReference>
<evidence type="ECO:0000313" key="2">
    <source>
        <dbReference type="Proteomes" id="UP001321453"/>
    </source>
</evidence>
<evidence type="ECO:0000313" key="1">
    <source>
        <dbReference type="EMBL" id="MDM7829742.1"/>
    </source>
</evidence>
<reference evidence="1 2" key="1">
    <citation type="submission" date="2023-06" db="EMBL/GenBank/DDBJ databases">
        <title>Cellulomonas sp. MW9 Whole genome sequence.</title>
        <authorList>
            <person name="Park S."/>
        </authorList>
    </citation>
    <scope>NUCLEOTIDE SEQUENCE [LARGE SCALE GENOMIC DNA]</scope>
    <source>
        <strain evidence="1 2">MW9</strain>
    </source>
</reference>